<gene>
    <name evidence="3" type="ORF">LX24_01851</name>
</gene>
<feature type="signal peptide" evidence="1">
    <location>
        <begin position="1"/>
        <end position="26"/>
    </location>
</feature>
<dbReference type="EMBL" id="VNHM01000009">
    <property type="protein sequence ID" value="TYO95122.1"/>
    <property type="molecule type" value="Genomic_DNA"/>
</dbReference>
<evidence type="ECO:0000259" key="2">
    <source>
        <dbReference type="Pfam" id="PF07833"/>
    </source>
</evidence>
<protein>
    <submittedName>
        <fullName evidence="3">Copper amine oxidase-like protein</fullName>
    </submittedName>
</protein>
<evidence type="ECO:0000313" key="3">
    <source>
        <dbReference type="EMBL" id="TYO95122.1"/>
    </source>
</evidence>
<organism evidence="3 4">
    <name type="scientific">Desulfallas thermosapovorans DSM 6562</name>
    <dbReference type="NCBI Taxonomy" id="1121431"/>
    <lineage>
        <taxon>Bacteria</taxon>
        <taxon>Bacillati</taxon>
        <taxon>Bacillota</taxon>
        <taxon>Clostridia</taxon>
        <taxon>Eubacteriales</taxon>
        <taxon>Desulfallaceae</taxon>
        <taxon>Desulfallas</taxon>
    </lineage>
</organism>
<dbReference type="InterPro" id="IPR036582">
    <property type="entry name" value="Mao_N_sf"/>
</dbReference>
<proteinExistence type="predicted"/>
<keyword evidence="1" id="KW-0732">Signal</keyword>
<evidence type="ECO:0000313" key="4">
    <source>
        <dbReference type="Proteomes" id="UP000323166"/>
    </source>
</evidence>
<feature type="domain" description="Copper amine oxidase-like N-terminal" evidence="2">
    <location>
        <begin position="200"/>
        <end position="304"/>
    </location>
</feature>
<dbReference type="Gene3D" id="3.30.457.10">
    <property type="entry name" value="Copper amine oxidase-like, N-terminal domain"/>
    <property type="match status" value="2"/>
</dbReference>
<dbReference type="AlphaFoldDB" id="A0A5S4ZQY2"/>
<dbReference type="Proteomes" id="UP000323166">
    <property type="component" value="Unassembled WGS sequence"/>
</dbReference>
<dbReference type="Pfam" id="PF07833">
    <property type="entry name" value="Cu_amine_oxidN1"/>
    <property type="match status" value="1"/>
</dbReference>
<feature type="chain" id="PRO_5024278592" evidence="1">
    <location>
        <begin position="27"/>
        <end position="313"/>
    </location>
</feature>
<dbReference type="SUPFAM" id="SSF55383">
    <property type="entry name" value="Copper amine oxidase, domain N"/>
    <property type="match status" value="2"/>
</dbReference>
<keyword evidence="4" id="KW-1185">Reference proteome</keyword>
<name>A0A5S4ZQY2_9FIRM</name>
<accession>A0A5S4ZQY2</accession>
<dbReference type="RefSeq" id="WP_166511856.1">
    <property type="nucleotide sequence ID" value="NZ_VNHM01000009.1"/>
</dbReference>
<comment type="caution">
    <text evidence="3">The sequence shown here is derived from an EMBL/GenBank/DDBJ whole genome shotgun (WGS) entry which is preliminary data.</text>
</comment>
<evidence type="ECO:0000256" key="1">
    <source>
        <dbReference type="SAM" id="SignalP"/>
    </source>
</evidence>
<dbReference type="InterPro" id="IPR012854">
    <property type="entry name" value="Cu_amine_oxidase-like_N"/>
</dbReference>
<reference evidence="3 4" key="1">
    <citation type="submission" date="2019-07" db="EMBL/GenBank/DDBJ databases">
        <title>Genomic Encyclopedia of Type Strains, Phase I: the one thousand microbial genomes (KMG-I) project.</title>
        <authorList>
            <person name="Kyrpides N."/>
        </authorList>
    </citation>
    <scope>NUCLEOTIDE SEQUENCE [LARGE SCALE GENOMIC DNA]</scope>
    <source>
        <strain evidence="3 4">DSM 6562</strain>
    </source>
</reference>
<sequence length="313" mass="34420">MKIWQRKLALALVLVMVFMCVSPAVAVIPKDALDEVTKGGKKSTDLITHSIIDLVYVSSGSVTTYTYKGANEELTINKFTVTPQSPTSASQKITPFVFELTNQYRPETDIAVTAVGPDDTVHTYTYGKYKDNAMLAIITGLPDCLGNPPVHLDKRSSSWTSKYSPEEMTKEPVVSFVVTTFALDSTTYTVTSDSGTVETKTMDVEPIVQDERTFVPIRYLSYALGATEDDVAWDNVAKTASIEIGEITETLTVGSTTLLVNNNPVEMDTAPFIENGRVFLPARWIAEPFGAEVEWNTEGQQTIIKIPLLPDQE</sequence>